<gene>
    <name evidence="2" type="ORF">UFOVP1067_5</name>
    <name evidence="1" type="ORF">UFOVP662_5</name>
</gene>
<reference evidence="2" key="1">
    <citation type="submission" date="2020-05" db="EMBL/GenBank/DDBJ databases">
        <authorList>
            <person name="Chiriac C."/>
            <person name="Salcher M."/>
            <person name="Ghai R."/>
            <person name="Kavagutti S V."/>
        </authorList>
    </citation>
    <scope>NUCLEOTIDE SEQUENCE</scope>
</reference>
<accession>A0A6J5QA19</accession>
<name>A0A6J5QA19_9CAUD</name>
<organism evidence="2">
    <name type="scientific">uncultured Caudovirales phage</name>
    <dbReference type="NCBI Taxonomy" id="2100421"/>
    <lineage>
        <taxon>Viruses</taxon>
        <taxon>Duplodnaviria</taxon>
        <taxon>Heunggongvirae</taxon>
        <taxon>Uroviricota</taxon>
        <taxon>Caudoviricetes</taxon>
        <taxon>Peduoviridae</taxon>
        <taxon>Maltschvirus</taxon>
        <taxon>Maltschvirus maltsch</taxon>
    </lineage>
</organism>
<proteinExistence type="predicted"/>
<evidence type="ECO:0000313" key="1">
    <source>
        <dbReference type="EMBL" id="CAB4155497.1"/>
    </source>
</evidence>
<sequence length="65" mass="7477">MKNIPIKILRAALRAKFGPRRYRITRNDEVHVYGIMPNARNVGWWLMGDLLSAELWLGFHDGVAA</sequence>
<protein>
    <submittedName>
        <fullName evidence="2">Uncharacterized protein</fullName>
    </submittedName>
</protein>
<dbReference type="EMBL" id="LR796635">
    <property type="protein sequence ID" value="CAB4155497.1"/>
    <property type="molecule type" value="Genomic_DNA"/>
</dbReference>
<dbReference type="EMBL" id="LR797016">
    <property type="protein sequence ID" value="CAB4180903.1"/>
    <property type="molecule type" value="Genomic_DNA"/>
</dbReference>
<evidence type="ECO:0000313" key="2">
    <source>
        <dbReference type="EMBL" id="CAB4180903.1"/>
    </source>
</evidence>